<gene>
    <name evidence="2" type="ORF">CC117_04135</name>
</gene>
<organism evidence="2 3">
    <name type="scientific">Parafrankia colletiae</name>
    <dbReference type="NCBI Taxonomy" id="573497"/>
    <lineage>
        <taxon>Bacteria</taxon>
        <taxon>Bacillati</taxon>
        <taxon>Actinomycetota</taxon>
        <taxon>Actinomycetes</taxon>
        <taxon>Frankiales</taxon>
        <taxon>Frankiaceae</taxon>
        <taxon>Parafrankia</taxon>
    </lineage>
</organism>
<dbReference type="Proteomes" id="UP000179627">
    <property type="component" value="Unassembled WGS sequence"/>
</dbReference>
<dbReference type="AlphaFoldDB" id="A0A1S1QWA5"/>
<sequence>MARAGILAGGLLVVLSVFLPWSVPVDSSYRSSAAGSDLGLAAILAMGLGAGLTSVVVLPAAARRVPALGRVATRGRLPVPAAGTAMLLAGGAVLAVVVVWLTMPAFVDPVLPARSMAGRTRMPATAGTGLYAALAGTSAELAACAWAVRRPQRP</sequence>
<protein>
    <submittedName>
        <fullName evidence="2">Uncharacterized protein</fullName>
    </submittedName>
</protein>
<evidence type="ECO:0000313" key="2">
    <source>
        <dbReference type="EMBL" id="OHV38998.1"/>
    </source>
</evidence>
<feature type="transmembrane region" description="Helical" evidence="1">
    <location>
        <begin position="82"/>
        <end position="106"/>
    </location>
</feature>
<keyword evidence="1" id="KW-0812">Transmembrane</keyword>
<keyword evidence="1" id="KW-1133">Transmembrane helix</keyword>
<reference evidence="3" key="1">
    <citation type="submission" date="2016-07" db="EMBL/GenBank/DDBJ databases">
        <title>Sequence Frankia sp. strain CcI1.17.</title>
        <authorList>
            <person name="Ghodhbane-Gtari F."/>
            <person name="Swanson E."/>
            <person name="Gueddou A."/>
            <person name="Morris K."/>
            <person name="Hezbri K."/>
            <person name="Ktari A."/>
            <person name="Nouioui I."/>
            <person name="Abebe-Akele F."/>
            <person name="Simpson S."/>
            <person name="Thomas K."/>
            <person name="Gtari M."/>
            <person name="Tisa L.S."/>
            <person name="Hurst S."/>
        </authorList>
    </citation>
    <scope>NUCLEOTIDE SEQUENCE [LARGE SCALE GENOMIC DNA]</scope>
    <source>
        <strain evidence="3">Cc1.17</strain>
    </source>
</reference>
<name>A0A1S1QWA5_9ACTN</name>
<keyword evidence="1" id="KW-0472">Membrane</keyword>
<accession>A0A1S1QWA5</accession>
<comment type="caution">
    <text evidence="2">The sequence shown here is derived from an EMBL/GenBank/DDBJ whole genome shotgun (WGS) entry which is preliminary data.</text>
</comment>
<keyword evidence="3" id="KW-1185">Reference proteome</keyword>
<evidence type="ECO:0000313" key="3">
    <source>
        <dbReference type="Proteomes" id="UP000179627"/>
    </source>
</evidence>
<feature type="transmembrane region" description="Helical" evidence="1">
    <location>
        <begin position="126"/>
        <end position="148"/>
    </location>
</feature>
<evidence type="ECO:0000256" key="1">
    <source>
        <dbReference type="SAM" id="Phobius"/>
    </source>
</evidence>
<feature type="transmembrane region" description="Helical" evidence="1">
    <location>
        <begin position="38"/>
        <end position="61"/>
    </location>
</feature>
<proteinExistence type="predicted"/>
<dbReference type="EMBL" id="MBLM01000108">
    <property type="protein sequence ID" value="OHV38998.1"/>
    <property type="molecule type" value="Genomic_DNA"/>
</dbReference>